<dbReference type="EMBL" id="UINC01192773">
    <property type="protein sequence ID" value="SVE08078.1"/>
    <property type="molecule type" value="Genomic_DNA"/>
</dbReference>
<accession>A0A383ALV0</accession>
<reference evidence="1" key="1">
    <citation type="submission" date="2018-05" db="EMBL/GenBank/DDBJ databases">
        <authorList>
            <person name="Lanie J.A."/>
            <person name="Ng W.-L."/>
            <person name="Kazmierczak K.M."/>
            <person name="Andrzejewski T.M."/>
            <person name="Davidsen T.M."/>
            <person name="Wayne K.J."/>
            <person name="Tettelin H."/>
            <person name="Glass J.I."/>
            <person name="Rusch D."/>
            <person name="Podicherti R."/>
            <person name="Tsui H.-C.T."/>
            <person name="Winkler M.E."/>
        </authorList>
    </citation>
    <scope>NUCLEOTIDE SEQUENCE</scope>
</reference>
<proteinExistence type="predicted"/>
<organism evidence="1">
    <name type="scientific">marine metagenome</name>
    <dbReference type="NCBI Taxonomy" id="408172"/>
    <lineage>
        <taxon>unclassified sequences</taxon>
        <taxon>metagenomes</taxon>
        <taxon>ecological metagenomes</taxon>
    </lineage>
</organism>
<gene>
    <name evidence="1" type="ORF">METZ01_LOCUS460932</name>
</gene>
<dbReference type="AlphaFoldDB" id="A0A383ALV0"/>
<sequence length="72" mass="8033">MTDPDFPREACYFFGGHPSGPCRGPVTAEASVRADMAPESDFYTHDAFLASVVEPGVPFCEKHFLVDLRQRR</sequence>
<protein>
    <submittedName>
        <fullName evidence="1">Uncharacterized protein</fullName>
    </submittedName>
</protein>
<name>A0A383ALV0_9ZZZZ</name>
<evidence type="ECO:0000313" key="1">
    <source>
        <dbReference type="EMBL" id="SVE08078.1"/>
    </source>
</evidence>